<feature type="compositionally biased region" description="Polar residues" evidence="1">
    <location>
        <begin position="59"/>
        <end position="83"/>
    </location>
</feature>
<proteinExistence type="predicted"/>
<dbReference type="EMBL" id="JAIWYP010000017">
    <property type="protein sequence ID" value="KAH3693180.1"/>
    <property type="molecule type" value="Genomic_DNA"/>
</dbReference>
<protein>
    <submittedName>
        <fullName evidence="2">Uncharacterized protein</fullName>
    </submittedName>
</protein>
<reference evidence="2" key="1">
    <citation type="journal article" date="2019" name="bioRxiv">
        <title>The Genome of the Zebra Mussel, Dreissena polymorpha: A Resource for Invasive Species Research.</title>
        <authorList>
            <person name="McCartney M.A."/>
            <person name="Auch B."/>
            <person name="Kono T."/>
            <person name="Mallez S."/>
            <person name="Zhang Y."/>
            <person name="Obille A."/>
            <person name="Becker A."/>
            <person name="Abrahante J.E."/>
            <person name="Garbe J."/>
            <person name="Badalamenti J.P."/>
            <person name="Herman A."/>
            <person name="Mangelson H."/>
            <person name="Liachko I."/>
            <person name="Sullivan S."/>
            <person name="Sone E.D."/>
            <person name="Koren S."/>
            <person name="Silverstein K.A.T."/>
            <person name="Beckman K.B."/>
            <person name="Gohl D.M."/>
        </authorList>
    </citation>
    <scope>NUCLEOTIDE SEQUENCE</scope>
    <source>
        <strain evidence="2">Duluth1</strain>
        <tissue evidence="2">Whole animal</tissue>
    </source>
</reference>
<feature type="region of interest" description="Disordered" evidence="1">
    <location>
        <begin position="13"/>
        <end position="46"/>
    </location>
</feature>
<dbReference type="Proteomes" id="UP000828390">
    <property type="component" value="Unassembled WGS sequence"/>
</dbReference>
<accession>A0A9D3Y4P4</accession>
<evidence type="ECO:0000256" key="1">
    <source>
        <dbReference type="SAM" id="MobiDB-lite"/>
    </source>
</evidence>
<sequence length="466" mass="50772">MLSTSTVFFVQSGNNSVNSTAHGGDAGRNISSNSNAMPDDRHRSSMSINNSTMVDVADSGSNFIDSDSIQQSAENGSSSNSTMVDDADENFSSNLIDSVLIQQLAENSSSSNSTMVDVADENSGSNLPDSGLIQQSAENGSSLNSTMVDIADENIRSSLIDSVLIQQLVENGSSSNLTTNDAVDENIGSHTNKLELIQHTIETGYLANVTSGDDADGNSTSTNSMTSFLIAEPPLNDSLTHFTTVDRLPLNSNVTLMSSGNSLLTDSLMENENENLSKEYQATRANHVTDISPLKEFKTTNILLTTLKKIIKYYETWIGNAITRMVLFGRKPQPESHLKISKAFAKFLHSNKTTLTLFSGRKFHQVAFDEIKLAGIMNNRTETKNWNDTADYTTEDIETNVFNSSTPGLDRPRHQFNVINKDMSHHEGPSNGNYSFNISSMPTSKPRMLSVDNTTTGGDFRSYNSI</sequence>
<organism evidence="2 3">
    <name type="scientific">Dreissena polymorpha</name>
    <name type="common">Zebra mussel</name>
    <name type="synonym">Mytilus polymorpha</name>
    <dbReference type="NCBI Taxonomy" id="45954"/>
    <lineage>
        <taxon>Eukaryota</taxon>
        <taxon>Metazoa</taxon>
        <taxon>Spiralia</taxon>
        <taxon>Lophotrochozoa</taxon>
        <taxon>Mollusca</taxon>
        <taxon>Bivalvia</taxon>
        <taxon>Autobranchia</taxon>
        <taxon>Heteroconchia</taxon>
        <taxon>Euheterodonta</taxon>
        <taxon>Imparidentia</taxon>
        <taxon>Neoheterodontei</taxon>
        <taxon>Myida</taxon>
        <taxon>Dreissenoidea</taxon>
        <taxon>Dreissenidae</taxon>
        <taxon>Dreissena</taxon>
    </lineage>
</organism>
<evidence type="ECO:0000313" key="3">
    <source>
        <dbReference type="Proteomes" id="UP000828390"/>
    </source>
</evidence>
<reference evidence="2" key="2">
    <citation type="submission" date="2020-11" db="EMBL/GenBank/DDBJ databases">
        <authorList>
            <person name="McCartney M.A."/>
            <person name="Auch B."/>
            <person name="Kono T."/>
            <person name="Mallez S."/>
            <person name="Becker A."/>
            <person name="Gohl D.M."/>
            <person name="Silverstein K.A.T."/>
            <person name="Koren S."/>
            <person name="Bechman K.B."/>
            <person name="Herman A."/>
            <person name="Abrahante J.E."/>
            <person name="Garbe J."/>
        </authorList>
    </citation>
    <scope>NUCLEOTIDE SEQUENCE</scope>
    <source>
        <strain evidence="2">Duluth1</strain>
        <tissue evidence="2">Whole animal</tissue>
    </source>
</reference>
<feature type="region of interest" description="Disordered" evidence="1">
    <location>
        <begin position="107"/>
        <end position="129"/>
    </location>
</feature>
<comment type="caution">
    <text evidence="2">The sequence shown here is derived from an EMBL/GenBank/DDBJ whole genome shotgun (WGS) entry which is preliminary data.</text>
</comment>
<feature type="region of interest" description="Disordered" evidence="1">
    <location>
        <begin position="59"/>
        <end position="87"/>
    </location>
</feature>
<gene>
    <name evidence="2" type="ORF">DPMN_192582</name>
</gene>
<dbReference type="AlphaFoldDB" id="A0A9D3Y4P4"/>
<keyword evidence="3" id="KW-1185">Reference proteome</keyword>
<name>A0A9D3Y4P4_DREPO</name>
<evidence type="ECO:0000313" key="2">
    <source>
        <dbReference type="EMBL" id="KAH3693180.1"/>
    </source>
</evidence>